<reference evidence="1" key="1">
    <citation type="submission" date="2019-02" db="EMBL/GenBank/DDBJ databases">
        <authorList>
            <person name="Li S.-H."/>
        </authorList>
    </citation>
    <scope>NUCLEOTIDE SEQUENCE</scope>
    <source>
        <strain evidence="1">IMCC14734</strain>
    </source>
</reference>
<evidence type="ECO:0000313" key="1">
    <source>
        <dbReference type="EMBL" id="MCX2983392.1"/>
    </source>
</evidence>
<name>A0ABT3TM40_9GAMM</name>
<comment type="caution">
    <text evidence="1">The sequence shown here is derived from an EMBL/GenBank/DDBJ whole genome shotgun (WGS) entry which is preliminary data.</text>
</comment>
<dbReference type="Pfam" id="PF22491">
    <property type="entry name" value="DUF6988"/>
    <property type="match status" value="1"/>
</dbReference>
<organism evidence="1 2">
    <name type="scientific">Candidatus Litorirhabdus singularis</name>
    <dbReference type="NCBI Taxonomy" id="2518993"/>
    <lineage>
        <taxon>Bacteria</taxon>
        <taxon>Pseudomonadati</taxon>
        <taxon>Pseudomonadota</taxon>
        <taxon>Gammaproteobacteria</taxon>
        <taxon>Cellvibrionales</taxon>
        <taxon>Halieaceae</taxon>
        <taxon>Candidatus Litorirhabdus</taxon>
    </lineage>
</organism>
<dbReference type="EMBL" id="SHNN01000007">
    <property type="protein sequence ID" value="MCX2983392.1"/>
    <property type="molecule type" value="Genomic_DNA"/>
</dbReference>
<sequence length="214" mass="24120">MELGELLDRSDEFQDLLIRTSTDALFEESERYRLSRSACDLAMQHALSFKLLLADELFASAIPLVRLQYDLVVRAFWIFYVATDNQIGKLGADLSNSAIKRADRLPGLSEMMKQLESDAPKNAQPVVAHLLEFKEYSWKPLSSFVHGGIHAINRHRNGYSIEIVSDLVKNSNALNHLAARLAAVLAGDKTLLAMLNACWRDYIDCLPIDKRLMV</sequence>
<dbReference type="RefSeq" id="WP_279247424.1">
    <property type="nucleotide sequence ID" value="NZ_SHNN01000007.1"/>
</dbReference>
<dbReference type="Proteomes" id="UP001143362">
    <property type="component" value="Unassembled WGS sequence"/>
</dbReference>
<gene>
    <name evidence="1" type="ORF">EYC98_21235</name>
</gene>
<keyword evidence="2" id="KW-1185">Reference proteome</keyword>
<protein>
    <submittedName>
        <fullName evidence="1">Uncharacterized protein</fullName>
    </submittedName>
</protein>
<evidence type="ECO:0000313" key="2">
    <source>
        <dbReference type="Proteomes" id="UP001143362"/>
    </source>
</evidence>
<dbReference type="InterPro" id="IPR054257">
    <property type="entry name" value="DUF6988"/>
</dbReference>
<proteinExistence type="predicted"/>
<accession>A0ABT3TM40</accession>